<comment type="similarity">
    <text evidence="7">Belongs to the gamma-glutamyl phosphate reductase family.</text>
</comment>
<feature type="domain" description="Aldehyde dehydrogenase" evidence="8">
    <location>
        <begin position="18"/>
        <end position="297"/>
    </location>
</feature>
<dbReference type="FunFam" id="3.40.309.10:FF:000006">
    <property type="entry name" value="Gamma-glutamyl phosphate reductase"/>
    <property type="match status" value="1"/>
</dbReference>
<comment type="subcellular location">
    <subcellularLocation>
        <location evidence="7">Cytoplasm</location>
    </subcellularLocation>
</comment>
<dbReference type="Proteomes" id="UP001139333">
    <property type="component" value="Unassembled WGS sequence"/>
</dbReference>
<evidence type="ECO:0000313" key="9">
    <source>
        <dbReference type="EMBL" id="MCL1141323.1"/>
    </source>
</evidence>
<dbReference type="GO" id="GO:0005737">
    <property type="term" value="C:cytoplasm"/>
    <property type="evidence" value="ECO:0007669"/>
    <property type="project" value="UniProtKB-SubCell"/>
</dbReference>
<dbReference type="Pfam" id="PF00171">
    <property type="entry name" value="Aldedh"/>
    <property type="match status" value="1"/>
</dbReference>
<proteinExistence type="inferred from homology"/>
<dbReference type="PROSITE" id="PS01223">
    <property type="entry name" value="PROA"/>
    <property type="match status" value="1"/>
</dbReference>
<evidence type="ECO:0000256" key="3">
    <source>
        <dbReference type="ARBA" id="ARBA00022650"/>
    </source>
</evidence>
<dbReference type="Gene3D" id="3.40.309.10">
    <property type="entry name" value="Aldehyde Dehydrogenase, Chain A, domain 2"/>
    <property type="match status" value="1"/>
</dbReference>
<reference evidence="9" key="1">
    <citation type="submission" date="2022-01" db="EMBL/GenBank/DDBJ databases">
        <title>Whole genome-based taxonomy of the Shewanellaceae.</title>
        <authorList>
            <person name="Martin-Rodriguez A.J."/>
        </authorList>
    </citation>
    <scope>NUCLEOTIDE SEQUENCE</scope>
    <source>
        <strain evidence="9">DSM 16422</strain>
    </source>
</reference>
<dbReference type="InterPro" id="IPR020593">
    <property type="entry name" value="G-glutamylP_reductase_CS"/>
</dbReference>
<dbReference type="EC" id="1.2.1.41" evidence="7"/>
<keyword evidence="4 7" id="KW-0521">NADP</keyword>
<keyword evidence="7" id="KW-0963">Cytoplasm</keyword>
<dbReference type="InterPro" id="IPR015590">
    <property type="entry name" value="Aldehyde_DH_dom"/>
</dbReference>
<dbReference type="InterPro" id="IPR016161">
    <property type="entry name" value="Ald_DH/histidinol_DH"/>
</dbReference>
<dbReference type="HAMAP" id="MF_00412">
    <property type="entry name" value="ProA"/>
    <property type="match status" value="1"/>
</dbReference>
<name>A0A9X1ZGK1_9GAMM</name>
<comment type="caution">
    <text evidence="9">The sequence shown here is derived from an EMBL/GenBank/DDBJ whole genome shotgun (WGS) entry which is preliminary data.</text>
</comment>
<dbReference type="EMBL" id="JAKIKP010000001">
    <property type="protein sequence ID" value="MCL1141323.1"/>
    <property type="molecule type" value="Genomic_DNA"/>
</dbReference>
<dbReference type="NCBIfam" id="TIGR00407">
    <property type="entry name" value="proA"/>
    <property type="match status" value="1"/>
</dbReference>
<accession>A0A9X1ZGK1</accession>
<dbReference type="NCBIfam" id="NF001221">
    <property type="entry name" value="PRK00197.1"/>
    <property type="match status" value="1"/>
</dbReference>
<dbReference type="GO" id="GO:0055129">
    <property type="term" value="P:L-proline biosynthetic process"/>
    <property type="evidence" value="ECO:0007669"/>
    <property type="project" value="UniProtKB-UniRule"/>
</dbReference>
<keyword evidence="10" id="KW-1185">Reference proteome</keyword>
<comment type="catalytic activity">
    <reaction evidence="6 7">
        <text>L-glutamate 5-semialdehyde + phosphate + NADP(+) = L-glutamyl 5-phosphate + NADPH + H(+)</text>
        <dbReference type="Rhea" id="RHEA:19541"/>
        <dbReference type="ChEBI" id="CHEBI:15378"/>
        <dbReference type="ChEBI" id="CHEBI:43474"/>
        <dbReference type="ChEBI" id="CHEBI:57783"/>
        <dbReference type="ChEBI" id="CHEBI:58066"/>
        <dbReference type="ChEBI" id="CHEBI:58274"/>
        <dbReference type="ChEBI" id="CHEBI:58349"/>
        <dbReference type="EC" id="1.2.1.41"/>
    </reaction>
</comment>
<evidence type="ECO:0000256" key="4">
    <source>
        <dbReference type="ARBA" id="ARBA00022857"/>
    </source>
</evidence>
<dbReference type="InterPro" id="IPR000965">
    <property type="entry name" value="GPR_dom"/>
</dbReference>
<dbReference type="AlphaFoldDB" id="A0A9X1ZGK1"/>
<evidence type="ECO:0000256" key="1">
    <source>
        <dbReference type="ARBA" id="ARBA00004985"/>
    </source>
</evidence>
<comment type="pathway">
    <text evidence="1 7">Amino-acid biosynthesis; L-proline biosynthesis; L-glutamate 5-semialdehyde from L-glutamate: step 2/2.</text>
</comment>
<comment type="function">
    <text evidence="7">Catalyzes the NADPH-dependent reduction of L-glutamate 5-phosphate into L-glutamate 5-semialdehyde and phosphate. The product spontaneously undergoes cyclization to form 1-pyrroline-5-carboxylate.</text>
</comment>
<evidence type="ECO:0000313" key="10">
    <source>
        <dbReference type="Proteomes" id="UP001139333"/>
    </source>
</evidence>
<evidence type="ECO:0000256" key="7">
    <source>
        <dbReference type="HAMAP-Rule" id="MF_00412"/>
    </source>
</evidence>
<dbReference type="PANTHER" id="PTHR11063:SF8">
    <property type="entry name" value="DELTA-1-PYRROLINE-5-CARBOXYLATE SYNTHASE"/>
    <property type="match status" value="1"/>
</dbReference>
<dbReference type="InterPro" id="IPR016162">
    <property type="entry name" value="Ald_DH_N"/>
</dbReference>
<gene>
    <name evidence="7" type="primary">proA</name>
    <name evidence="9" type="ORF">L2672_01225</name>
</gene>
<dbReference type="GO" id="GO:0050661">
    <property type="term" value="F:NADP binding"/>
    <property type="evidence" value="ECO:0007669"/>
    <property type="project" value="InterPro"/>
</dbReference>
<keyword evidence="2 7" id="KW-0028">Amino-acid biosynthesis</keyword>
<dbReference type="RefSeq" id="WP_248994010.1">
    <property type="nucleotide sequence ID" value="NZ_JAKIKP010000001.1"/>
</dbReference>
<sequence length="432" mass="45915">MSASETSAQSAQIQAYLNQLGQQAKAASFQLASLSSQQKNTLLQTISARLSANVANILAANAKDVAAAKDNGLTDAMIDRLLLDESRLAGIIGDIDNVISLADPVGKEAASQLLDNGLRLTQRSVPLGVVGVIYEARPNVTVDIAVLALKTGNAVILRGGKETIESNKVLSQVIRDALASLDLPEDAVQLIDSPDRAIVSGLLRLDNYVDMIIPRGGQNLQRLCAEQSSIPVILGGIGICHLFVDKKADLNRAIDVIANAKVQRPTVCNALDTLLVDQSIAADFLPHVVSQLHDLGVKFYGCEQSQALIASQGADVTAADDESFSTEWLSLTLGVKVVADIDEAIGHIRQFSSGHSEAILTDDIHAASYFMNQVDSAAVYVNASTRFTDGSQFGLGAEVAVSTQKLHARGPMALDALTTYKWLAWGDYTSRP</sequence>
<dbReference type="InterPro" id="IPR016163">
    <property type="entry name" value="Ald_DH_C"/>
</dbReference>
<keyword evidence="5 7" id="KW-0560">Oxidoreductase</keyword>
<dbReference type="InterPro" id="IPR012134">
    <property type="entry name" value="Glu-5-SA_DH"/>
</dbReference>
<dbReference type="Gene3D" id="3.40.605.10">
    <property type="entry name" value="Aldehyde Dehydrogenase, Chain A, domain 1"/>
    <property type="match status" value="1"/>
</dbReference>
<dbReference type="SUPFAM" id="SSF53720">
    <property type="entry name" value="ALDH-like"/>
    <property type="match status" value="1"/>
</dbReference>
<protein>
    <recommendedName>
        <fullName evidence="7">Gamma-glutamyl phosphate reductase</fullName>
        <shortName evidence="7">GPR</shortName>
        <ecNumber evidence="7">1.2.1.41</ecNumber>
    </recommendedName>
    <alternativeName>
        <fullName evidence="7">Glutamate-5-semialdehyde dehydrogenase</fullName>
    </alternativeName>
    <alternativeName>
        <fullName evidence="7">Glutamyl-gamma-semialdehyde dehydrogenase</fullName>
        <shortName evidence="7">GSA dehydrogenase</shortName>
    </alternativeName>
</protein>
<keyword evidence="3 7" id="KW-0641">Proline biosynthesis</keyword>
<dbReference type="GO" id="GO:0004350">
    <property type="term" value="F:glutamate-5-semialdehyde dehydrogenase activity"/>
    <property type="evidence" value="ECO:0007669"/>
    <property type="project" value="UniProtKB-UniRule"/>
</dbReference>
<evidence type="ECO:0000256" key="6">
    <source>
        <dbReference type="ARBA" id="ARBA00049024"/>
    </source>
</evidence>
<evidence type="ECO:0000259" key="8">
    <source>
        <dbReference type="Pfam" id="PF00171"/>
    </source>
</evidence>
<evidence type="ECO:0000256" key="2">
    <source>
        <dbReference type="ARBA" id="ARBA00022605"/>
    </source>
</evidence>
<evidence type="ECO:0000256" key="5">
    <source>
        <dbReference type="ARBA" id="ARBA00023002"/>
    </source>
</evidence>
<organism evidence="9 10">
    <name type="scientific">Shewanella gaetbuli</name>
    <dbReference type="NCBI Taxonomy" id="220752"/>
    <lineage>
        <taxon>Bacteria</taxon>
        <taxon>Pseudomonadati</taxon>
        <taxon>Pseudomonadota</taxon>
        <taxon>Gammaproteobacteria</taxon>
        <taxon>Alteromonadales</taxon>
        <taxon>Shewanellaceae</taxon>
        <taxon>Shewanella</taxon>
    </lineage>
</organism>
<dbReference type="PIRSF" id="PIRSF000151">
    <property type="entry name" value="GPR"/>
    <property type="match status" value="1"/>
</dbReference>
<dbReference type="CDD" id="cd07079">
    <property type="entry name" value="ALDH_F18-19_ProA-GPR"/>
    <property type="match status" value="1"/>
</dbReference>
<dbReference type="PANTHER" id="PTHR11063">
    <property type="entry name" value="GLUTAMATE SEMIALDEHYDE DEHYDROGENASE"/>
    <property type="match status" value="1"/>
</dbReference>